<evidence type="ECO:0000259" key="2">
    <source>
        <dbReference type="Pfam" id="PF07835"/>
    </source>
</evidence>
<comment type="caution">
    <text evidence="3">The sequence shown here is derived from an EMBL/GenBank/DDBJ whole genome shotgun (WGS) entry which is preliminary data.</text>
</comment>
<dbReference type="Proteomes" id="UP001350748">
    <property type="component" value="Unassembled WGS sequence"/>
</dbReference>
<gene>
    <name evidence="3" type="ORF">V3H18_13445</name>
</gene>
<sequence length="46" mass="5066">MASTPTTSDSDWAEHVRTYHSFLLLLKITAASTAVVLLGLFLFLAR</sequence>
<dbReference type="Pfam" id="PF07835">
    <property type="entry name" value="COX4_pro_2"/>
    <property type="match status" value="1"/>
</dbReference>
<reference evidence="3 4" key="1">
    <citation type="submission" date="2024-02" db="EMBL/GenBank/DDBJ databases">
        <authorList>
            <person name="Grouzdev D."/>
        </authorList>
    </citation>
    <scope>NUCLEOTIDE SEQUENCE [LARGE SCALE GENOMIC DNA]</scope>
    <source>
        <strain evidence="3 4">9N</strain>
    </source>
</reference>
<dbReference type="EMBL" id="JAZHYN010000046">
    <property type="protein sequence ID" value="MEF3367539.1"/>
    <property type="molecule type" value="Genomic_DNA"/>
</dbReference>
<dbReference type="InterPro" id="IPR012422">
    <property type="entry name" value="Cyt_c_oxidase_su4_bac-aa3"/>
</dbReference>
<accession>A0ABU7XK75</accession>
<evidence type="ECO:0000313" key="4">
    <source>
        <dbReference type="Proteomes" id="UP001350748"/>
    </source>
</evidence>
<keyword evidence="1" id="KW-0812">Transmembrane</keyword>
<keyword evidence="1" id="KW-1133">Transmembrane helix</keyword>
<keyword evidence="1" id="KW-0472">Membrane</keyword>
<evidence type="ECO:0000256" key="1">
    <source>
        <dbReference type="SAM" id="Phobius"/>
    </source>
</evidence>
<dbReference type="SUPFAM" id="SSF81469">
    <property type="entry name" value="Bacterial aa3 type cytochrome c oxidase subunit IV"/>
    <property type="match status" value="1"/>
</dbReference>
<protein>
    <submittedName>
        <fullName evidence="3">Aa3-type cytochrome c oxidase subunit IV</fullName>
    </submittedName>
</protein>
<organism evidence="3 4">
    <name type="scientific">Methylocystis borbori</name>
    <dbReference type="NCBI Taxonomy" id="3118750"/>
    <lineage>
        <taxon>Bacteria</taxon>
        <taxon>Pseudomonadati</taxon>
        <taxon>Pseudomonadota</taxon>
        <taxon>Alphaproteobacteria</taxon>
        <taxon>Hyphomicrobiales</taxon>
        <taxon>Methylocystaceae</taxon>
        <taxon>Methylocystis</taxon>
    </lineage>
</organism>
<feature type="transmembrane region" description="Helical" evidence="1">
    <location>
        <begin position="20"/>
        <end position="45"/>
    </location>
</feature>
<keyword evidence="4" id="KW-1185">Reference proteome</keyword>
<dbReference type="InterPro" id="IPR036596">
    <property type="entry name" value="Cyt-C_aa3_sf"/>
</dbReference>
<evidence type="ECO:0000313" key="3">
    <source>
        <dbReference type="EMBL" id="MEF3367539.1"/>
    </source>
</evidence>
<dbReference type="RefSeq" id="WP_332082584.1">
    <property type="nucleotide sequence ID" value="NZ_JAZHYN010000046.1"/>
</dbReference>
<proteinExistence type="predicted"/>
<feature type="domain" description="Cytochrome c oxidase subunit IV bacterial aa3 type" evidence="2">
    <location>
        <begin position="11"/>
        <end position="44"/>
    </location>
</feature>
<name>A0ABU7XK75_9HYPH</name>